<dbReference type="PANTHER" id="PTHR40048">
    <property type="entry name" value="RHAMNOSYL O-METHYLTRANSFERASE"/>
    <property type="match status" value="1"/>
</dbReference>
<keyword evidence="2" id="KW-0808">Transferase</keyword>
<evidence type="ECO:0000256" key="1">
    <source>
        <dbReference type="ARBA" id="ARBA00022603"/>
    </source>
</evidence>
<name>A0A378XUR4_PAEPO</name>
<dbReference type="InterPro" id="IPR029063">
    <property type="entry name" value="SAM-dependent_MTases_sf"/>
</dbReference>
<dbReference type="SUPFAM" id="SSF53335">
    <property type="entry name" value="S-adenosyl-L-methionine-dependent methyltransferases"/>
    <property type="match status" value="1"/>
</dbReference>
<evidence type="ECO:0000256" key="2">
    <source>
        <dbReference type="ARBA" id="ARBA00022679"/>
    </source>
</evidence>
<dbReference type="AlphaFoldDB" id="A0A378XUR4"/>
<gene>
    <name evidence="3" type="ORF">NCTC10343_01161</name>
</gene>
<evidence type="ECO:0000313" key="4">
    <source>
        <dbReference type="Proteomes" id="UP000254400"/>
    </source>
</evidence>
<dbReference type="EMBL" id="UGSC01000001">
    <property type="protein sequence ID" value="SUA67070.1"/>
    <property type="molecule type" value="Genomic_DNA"/>
</dbReference>
<accession>A0A378XUR4</accession>
<dbReference type="GO" id="GO:0032259">
    <property type="term" value="P:methylation"/>
    <property type="evidence" value="ECO:0007669"/>
    <property type="project" value="UniProtKB-KW"/>
</dbReference>
<dbReference type="Proteomes" id="UP000254400">
    <property type="component" value="Unassembled WGS sequence"/>
</dbReference>
<evidence type="ECO:0000313" key="3">
    <source>
        <dbReference type="EMBL" id="SUA67070.1"/>
    </source>
</evidence>
<dbReference type="GeneID" id="93349960"/>
<dbReference type="GO" id="GO:0005886">
    <property type="term" value="C:plasma membrane"/>
    <property type="evidence" value="ECO:0007669"/>
    <property type="project" value="TreeGrafter"/>
</dbReference>
<proteinExistence type="predicted"/>
<keyword evidence="1" id="KW-0489">Methyltransferase</keyword>
<dbReference type="Pfam" id="PF13578">
    <property type="entry name" value="Methyltransf_24"/>
    <property type="match status" value="1"/>
</dbReference>
<reference evidence="3 4" key="1">
    <citation type="submission" date="2018-06" db="EMBL/GenBank/DDBJ databases">
        <authorList>
            <consortium name="Pathogen Informatics"/>
            <person name="Doyle S."/>
        </authorList>
    </citation>
    <scope>NUCLEOTIDE SEQUENCE [LARGE SCALE GENOMIC DNA]</scope>
    <source>
        <strain evidence="3 4">NCTC10343</strain>
    </source>
</reference>
<organism evidence="3 4">
    <name type="scientific">Paenibacillus polymyxa</name>
    <name type="common">Bacillus polymyxa</name>
    <dbReference type="NCBI Taxonomy" id="1406"/>
    <lineage>
        <taxon>Bacteria</taxon>
        <taxon>Bacillati</taxon>
        <taxon>Bacillota</taxon>
        <taxon>Bacilli</taxon>
        <taxon>Bacillales</taxon>
        <taxon>Paenibacillaceae</taxon>
        <taxon>Paenibacillus</taxon>
    </lineage>
</organism>
<dbReference type="RefSeq" id="WP_019686382.1">
    <property type="nucleotide sequence ID" value="NZ_CP036496.1"/>
</dbReference>
<sequence>MSNRLDHLRILPTGPLNYYLQKRYNDLPWVHKFGLDHIKVKGDFLLIHAWKPGYVKLTREQASHFKAAIEKGENPEDKLPKLPESWLVDGEDEPDVEGLLAKVIVPELFELLSPENLKEDVTSPQSIRLRAILEQVAEHVPVFPAIQNPYELRHFLEVVKRQKPKTVVEIGTASGGVFYCLSQLADPEALLVSIDYPGGPYGGGQDDNEVKLYSSFGSAEQQFSFIRDRSFHCSTKQDLKKVLGNRQIDLLFIDGDHSYGGVSSDFRMYQELVAPGGMIAFHDISMRPETWGRGYDVGVFWDEVKQSYPSFQEFVDPTGCREPFIRHPQEGLFAYGIGTIIQM</sequence>
<dbReference type="GO" id="GO:0008168">
    <property type="term" value="F:methyltransferase activity"/>
    <property type="evidence" value="ECO:0007669"/>
    <property type="project" value="UniProtKB-KW"/>
</dbReference>
<dbReference type="Gene3D" id="3.40.50.150">
    <property type="entry name" value="Vaccinia Virus protein VP39"/>
    <property type="match status" value="1"/>
</dbReference>
<dbReference type="PANTHER" id="PTHR40048:SF1">
    <property type="entry name" value="RHAMNOSYL O-METHYLTRANSFERASE"/>
    <property type="match status" value="1"/>
</dbReference>
<protein>
    <submittedName>
        <fullName evidence="3">Cephalosporin hydroxylase</fullName>
    </submittedName>
</protein>